<keyword evidence="4" id="KW-1185">Reference proteome</keyword>
<comment type="caution">
    <text evidence="3">The sequence shown here is derived from an EMBL/GenBank/DDBJ whole genome shotgun (WGS) entry which is preliminary data.</text>
</comment>
<dbReference type="InterPro" id="IPR001763">
    <property type="entry name" value="Rhodanese-like_dom"/>
</dbReference>
<reference evidence="3" key="2">
    <citation type="submission" date="2021-08" db="EMBL/GenBank/DDBJ databases">
        <authorList>
            <person name="Tani A."/>
            <person name="Ola A."/>
            <person name="Ogura Y."/>
            <person name="Katsura K."/>
            <person name="Hayashi T."/>
        </authorList>
    </citation>
    <scope>NUCLEOTIDE SEQUENCE</scope>
    <source>
        <strain evidence="3">DSM 17168</strain>
    </source>
</reference>
<feature type="chain" id="PRO_5045669215" description="Rhodanese domain-containing protein" evidence="1">
    <location>
        <begin position="26"/>
        <end position="184"/>
    </location>
</feature>
<accession>A0ABQ4S984</accession>
<keyword evidence="1" id="KW-0732">Signal</keyword>
<dbReference type="Gene3D" id="3.40.250.10">
    <property type="entry name" value="Rhodanese-like domain"/>
    <property type="match status" value="1"/>
</dbReference>
<evidence type="ECO:0000259" key="2">
    <source>
        <dbReference type="PROSITE" id="PS50206"/>
    </source>
</evidence>
<feature type="signal peptide" evidence="1">
    <location>
        <begin position="1"/>
        <end position="25"/>
    </location>
</feature>
<dbReference type="InterPro" id="IPR022376">
    <property type="entry name" value="PQQ_CXXCW"/>
</dbReference>
<dbReference type="PROSITE" id="PS50206">
    <property type="entry name" value="RHODANESE_3"/>
    <property type="match status" value="1"/>
</dbReference>
<name>A0ABQ4S984_9HYPH</name>
<feature type="domain" description="Rhodanese" evidence="2">
    <location>
        <begin position="92"/>
        <end position="179"/>
    </location>
</feature>
<sequence length="184" mass="20001">MIPAVRAAALALAALTALLATGARAGAPPPEPADYRQDHYRTPTPATLAGARVIGAGEAEALWRRGVLFIDVMPQAPRPAGLPPGTLWRDPPHESIPNAHWLVNTGFGALAPETEAYFRSALERLTGGDRDKPMVFFCLRHCWMSWNAAKRALALGYTRVIWFPDGTDGWSDAALPLERLQPEK</sequence>
<dbReference type="EMBL" id="BPQQ01000003">
    <property type="protein sequence ID" value="GJD98337.1"/>
    <property type="molecule type" value="Genomic_DNA"/>
</dbReference>
<protein>
    <recommendedName>
        <fullName evidence="2">Rhodanese domain-containing protein</fullName>
    </recommendedName>
</protein>
<evidence type="ECO:0000313" key="4">
    <source>
        <dbReference type="Proteomes" id="UP001055153"/>
    </source>
</evidence>
<evidence type="ECO:0000313" key="3">
    <source>
        <dbReference type="EMBL" id="GJD98337.1"/>
    </source>
</evidence>
<dbReference type="Proteomes" id="UP001055153">
    <property type="component" value="Unassembled WGS sequence"/>
</dbReference>
<organism evidence="3 4">
    <name type="scientific">Methylobacterium isbiliense</name>
    <dbReference type="NCBI Taxonomy" id="315478"/>
    <lineage>
        <taxon>Bacteria</taxon>
        <taxon>Pseudomonadati</taxon>
        <taxon>Pseudomonadota</taxon>
        <taxon>Alphaproteobacteria</taxon>
        <taxon>Hyphomicrobiales</taxon>
        <taxon>Methylobacteriaceae</taxon>
        <taxon>Methylobacterium</taxon>
    </lineage>
</organism>
<dbReference type="CDD" id="cd00158">
    <property type="entry name" value="RHOD"/>
    <property type="match status" value="1"/>
</dbReference>
<proteinExistence type="predicted"/>
<dbReference type="SUPFAM" id="SSF52821">
    <property type="entry name" value="Rhodanese/Cell cycle control phosphatase"/>
    <property type="match status" value="1"/>
</dbReference>
<evidence type="ECO:0000256" key="1">
    <source>
        <dbReference type="SAM" id="SignalP"/>
    </source>
</evidence>
<gene>
    <name evidence="3" type="ORF">GMJLKIPL_0244</name>
</gene>
<reference evidence="3" key="1">
    <citation type="journal article" date="2021" name="Front. Microbiol.">
        <title>Comprehensive Comparative Genomics and Phenotyping of Methylobacterium Species.</title>
        <authorList>
            <person name="Alessa O."/>
            <person name="Ogura Y."/>
            <person name="Fujitani Y."/>
            <person name="Takami H."/>
            <person name="Hayashi T."/>
            <person name="Sahin N."/>
            <person name="Tani A."/>
        </authorList>
    </citation>
    <scope>NUCLEOTIDE SEQUENCE</scope>
    <source>
        <strain evidence="3">DSM 17168</strain>
    </source>
</reference>
<dbReference type="InterPro" id="IPR036873">
    <property type="entry name" value="Rhodanese-like_dom_sf"/>
</dbReference>
<dbReference type="NCBIfam" id="TIGR03865">
    <property type="entry name" value="PQQ_CXXCW"/>
    <property type="match status" value="1"/>
</dbReference>